<dbReference type="PANTHER" id="PTHR45835:SF99">
    <property type="entry name" value="CHROMO DOMAIN-CONTAINING PROTEIN-RELATED"/>
    <property type="match status" value="1"/>
</dbReference>
<feature type="domain" description="Integrase zinc-binding" evidence="1">
    <location>
        <begin position="1"/>
        <end position="33"/>
    </location>
</feature>
<dbReference type="InterPro" id="IPR012337">
    <property type="entry name" value="RNaseH-like_sf"/>
</dbReference>
<dbReference type="PANTHER" id="PTHR45835">
    <property type="entry name" value="YALI0A06105P"/>
    <property type="match status" value="1"/>
</dbReference>
<name>A0ABD1BIE2_CARAN</name>
<evidence type="ECO:0000259" key="1">
    <source>
        <dbReference type="Pfam" id="PF17921"/>
    </source>
</evidence>
<comment type="caution">
    <text evidence="2">The sequence shown here is derived from an EMBL/GenBank/DDBJ whole genome shotgun (WGS) entry which is preliminary data.</text>
</comment>
<accession>A0ABD1BIE2</accession>
<evidence type="ECO:0000313" key="3">
    <source>
        <dbReference type="Proteomes" id="UP001558713"/>
    </source>
</evidence>
<keyword evidence="3" id="KW-1185">Reference proteome</keyword>
<dbReference type="EMBL" id="JBANAX010000249">
    <property type="protein sequence ID" value="KAL1217245.1"/>
    <property type="molecule type" value="Genomic_DNA"/>
</dbReference>
<protein>
    <recommendedName>
        <fullName evidence="1">Integrase zinc-binding domain-containing protein</fullName>
    </recommendedName>
</protein>
<sequence length="139" mass="15843">MYCDMKRYYHWIGMKKDVAVWVSKCPTCQLVKAEHQVPSGLMQSLPMPEWKWDIVTMDFVTGLPMGRSKHNAVWVIVDRLTKSAHFVAISETDGAEEIVAKYLEEIVRLHGVPAASCLTVTHSSPHISRRLFKRPYGQG</sequence>
<dbReference type="Gene3D" id="3.30.420.10">
    <property type="entry name" value="Ribonuclease H-like superfamily/Ribonuclease H"/>
    <property type="match status" value="1"/>
</dbReference>
<dbReference type="AlphaFoldDB" id="A0ABD1BIE2"/>
<evidence type="ECO:0000313" key="2">
    <source>
        <dbReference type="EMBL" id="KAL1217245.1"/>
    </source>
</evidence>
<dbReference type="Gene3D" id="1.10.340.70">
    <property type="match status" value="1"/>
</dbReference>
<reference evidence="2 3" key="1">
    <citation type="submission" date="2024-04" db="EMBL/GenBank/DDBJ databases">
        <title>Genome assembly C_amara_ONT_v2.</title>
        <authorList>
            <person name="Yant L."/>
            <person name="Moore C."/>
            <person name="Slenker M."/>
        </authorList>
    </citation>
    <scope>NUCLEOTIDE SEQUENCE [LARGE SCALE GENOMIC DNA]</scope>
    <source>
        <tissue evidence="2">Leaf</tissue>
    </source>
</reference>
<dbReference type="InterPro" id="IPR036397">
    <property type="entry name" value="RNaseH_sf"/>
</dbReference>
<dbReference type="InterPro" id="IPR041588">
    <property type="entry name" value="Integrase_H2C2"/>
</dbReference>
<dbReference type="Pfam" id="PF17921">
    <property type="entry name" value="Integrase_H2C2"/>
    <property type="match status" value="1"/>
</dbReference>
<organism evidence="2 3">
    <name type="scientific">Cardamine amara subsp. amara</name>
    <dbReference type="NCBI Taxonomy" id="228776"/>
    <lineage>
        <taxon>Eukaryota</taxon>
        <taxon>Viridiplantae</taxon>
        <taxon>Streptophyta</taxon>
        <taxon>Embryophyta</taxon>
        <taxon>Tracheophyta</taxon>
        <taxon>Spermatophyta</taxon>
        <taxon>Magnoliopsida</taxon>
        <taxon>eudicotyledons</taxon>
        <taxon>Gunneridae</taxon>
        <taxon>Pentapetalae</taxon>
        <taxon>rosids</taxon>
        <taxon>malvids</taxon>
        <taxon>Brassicales</taxon>
        <taxon>Brassicaceae</taxon>
        <taxon>Cardamineae</taxon>
        <taxon>Cardamine</taxon>
    </lineage>
</organism>
<proteinExistence type="predicted"/>
<gene>
    <name evidence="2" type="ORF">V5N11_013537</name>
</gene>
<dbReference type="Proteomes" id="UP001558713">
    <property type="component" value="Unassembled WGS sequence"/>
</dbReference>
<dbReference type="SUPFAM" id="SSF53098">
    <property type="entry name" value="Ribonuclease H-like"/>
    <property type="match status" value="1"/>
</dbReference>